<gene>
    <name evidence="1" type="ORF">FHS23_004143</name>
</gene>
<dbReference type="AlphaFoldDB" id="A0A839S7Y7"/>
<evidence type="ECO:0008006" key="3">
    <source>
        <dbReference type="Google" id="ProtNLM"/>
    </source>
</evidence>
<sequence>MIVVIADEFGEDRSTTHTLPRKAGSMPTATGLTETSRARRYLSQLCKHLSNRGMHVETSGDTYGFADFGFGTCTLHAHPHGLVIELDVSEPRALKRAQQALTRDIERFGRRDALTVTWGP</sequence>
<protein>
    <recommendedName>
        <fullName evidence="3">DUF2218 domain-containing protein</fullName>
    </recommendedName>
</protein>
<organism evidence="1 2">
    <name type="scientific">Prauserella isguenensis</name>
    <dbReference type="NCBI Taxonomy" id="1470180"/>
    <lineage>
        <taxon>Bacteria</taxon>
        <taxon>Bacillati</taxon>
        <taxon>Actinomycetota</taxon>
        <taxon>Actinomycetes</taxon>
        <taxon>Pseudonocardiales</taxon>
        <taxon>Pseudonocardiaceae</taxon>
        <taxon>Prauserella</taxon>
    </lineage>
</organism>
<dbReference type="Gene3D" id="3.30.310.50">
    <property type="entry name" value="Alpha-D-phosphohexomutase, C-terminal domain"/>
    <property type="match status" value="1"/>
</dbReference>
<dbReference type="Pfam" id="PF09981">
    <property type="entry name" value="DUF2218"/>
    <property type="match status" value="1"/>
</dbReference>
<comment type="caution">
    <text evidence="1">The sequence shown here is derived from an EMBL/GenBank/DDBJ whole genome shotgun (WGS) entry which is preliminary data.</text>
</comment>
<name>A0A839S7Y7_9PSEU</name>
<dbReference type="InterPro" id="IPR014543">
    <property type="entry name" value="UCP028291"/>
</dbReference>
<dbReference type="RefSeq" id="WP_183658590.1">
    <property type="nucleotide sequence ID" value="NZ_JACHWU010000007.1"/>
</dbReference>
<accession>A0A839S7Y7</accession>
<evidence type="ECO:0000313" key="2">
    <source>
        <dbReference type="Proteomes" id="UP000550714"/>
    </source>
</evidence>
<reference evidence="1 2" key="1">
    <citation type="submission" date="2020-08" db="EMBL/GenBank/DDBJ databases">
        <title>Genomic Encyclopedia of Type Strains, Phase III (KMG-III): the genomes of soil and plant-associated and newly described type strains.</title>
        <authorList>
            <person name="Whitman W."/>
        </authorList>
    </citation>
    <scope>NUCLEOTIDE SEQUENCE [LARGE SCALE GENOMIC DNA]</scope>
    <source>
        <strain evidence="1 2">CECT 8577</strain>
    </source>
</reference>
<keyword evidence="2" id="KW-1185">Reference proteome</keyword>
<proteinExistence type="predicted"/>
<evidence type="ECO:0000313" key="1">
    <source>
        <dbReference type="EMBL" id="MBB3053100.1"/>
    </source>
</evidence>
<dbReference type="Proteomes" id="UP000550714">
    <property type="component" value="Unassembled WGS sequence"/>
</dbReference>
<dbReference type="EMBL" id="JACHWU010000007">
    <property type="protein sequence ID" value="MBB3053100.1"/>
    <property type="molecule type" value="Genomic_DNA"/>
</dbReference>